<reference evidence="3" key="1">
    <citation type="submission" date="2023-06" db="EMBL/GenBank/DDBJ databases">
        <authorList>
            <consortium name="Lawrence Berkeley National Laboratory"/>
            <person name="Ahrendt S."/>
            <person name="Sahu N."/>
            <person name="Indic B."/>
            <person name="Wong-Bajracharya J."/>
            <person name="Merenyi Z."/>
            <person name="Ke H.-M."/>
            <person name="Monk M."/>
            <person name="Kocsube S."/>
            <person name="Drula E."/>
            <person name="Lipzen A."/>
            <person name="Balint B."/>
            <person name="Henrissat B."/>
            <person name="Andreopoulos B."/>
            <person name="Martin F.M."/>
            <person name="Harder C.B."/>
            <person name="Rigling D."/>
            <person name="Ford K.L."/>
            <person name="Foster G.D."/>
            <person name="Pangilinan J."/>
            <person name="Papanicolaou A."/>
            <person name="Barry K."/>
            <person name="LaButti K."/>
            <person name="Viragh M."/>
            <person name="Koriabine M."/>
            <person name="Yan M."/>
            <person name="Riley R."/>
            <person name="Champramary S."/>
            <person name="Plett K.L."/>
            <person name="Tsai I.J."/>
            <person name="Slot J."/>
            <person name="Sipos G."/>
            <person name="Plett J."/>
            <person name="Nagy L.G."/>
            <person name="Grigoriev I.V."/>
        </authorList>
    </citation>
    <scope>NUCLEOTIDE SEQUENCE</scope>
    <source>
        <strain evidence="3">HWK02</strain>
    </source>
</reference>
<comment type="caution">
    <text evidence="3">The sequence shown here is derived from an EMBL/GenBank/DDBJ whole genome shotgun (WGS) entry which is preliminary data.</text>
</comment>
<accession>A0AA39V073</accession>
<gene>
    <name evidence="3" type="ORF">EDD18DRAFT_1129626</name>
</gene>
<keyword evidence="1" id="KW-0175">Coiled coil</keyword>
<proteinExistence type="predicted"/>
<protein>
    <submittedName>
        <fullName evidence="3">Uncharacterized protein</fullName>
    </submittedName>
</protein>
<keyword evidence="4" id="KW-1185">Reference proteome</keyword>
<evidence type="ECO:0000256" key="1">
    <source>
        <dbReference type="SAM" id="Coils"/>
    </source>
</evidence>
<evidence type="ECO:0000256" key="2">
    <source>
        <dbReference type="SAM" id="MobiDB-lite"/>
    </source>
</evidence>
<name>A0AA39V073_9AGAR</name>
<dbReference type="EMBL" id="JAUEPU010000002">
    <property type="protein sequence ID" value="KAK0505544.1"/>
    <property type="molecule type" value="Genomic_DNA"/>
</dbReference>
<evidence type="ECO:0000313" key="4">
    <source>
        <dbReference type="Proteomes" id="UP001175228"/>
    </source>
</evidence>
<organism evidence="3 4">
    <name type="scientific">Armillaria luteobubalina</name>
    <dbReference type="NCBI Taxonomy" id="153913"/>
    <lineage>
        <taxon>Eukaryota</taxon>
        <taxon>Fungi</taxon>
        <taxon>Dikarya</taxon>
        <taxon>Basidiomycota</taxon>
        <taxon>Agaricomycotina</taxon>
        <taxon>Agaricomycetes</taxon>
        <taxon>Agaricomycetidae</taxon>
        <taxon>Agaricales</taxon>
        <taxon>Marasmiineae</taxon>
        <taxon>Physalacriaceae</taxon>
        <taxon>Armillaria</taxon>
    </lineage>
</organism>
<evidence type="ECO:0000313" key="3">
    <source>
        <dbReference type="EMBL" id="KAK0505544.1"/>
    </source>
</evidence>
<sequence length="261" mass="30144">MQGQTIRSANHHPKRGRPLDEQDSEPPSRVRVIHPASEVQNLKDRIAALIEDKKSLRLQCDTEIIALKREHAQNIQEHEAEIALLKERQLQGVFHERNYDIDMARLKLEHAKELADRRDEHSQEIAFLKEQHAQSVSSDMKKFNEAIETLAEKYANEVRETQTSHDHQVAAMQDKGEQELNALKDMHEHELTVLNEGHEQAVLLTRAKHDQMVNTLNQEHNKRQVELETNIGFLERRLSASQASISRTRMNCVISSLCLSR</sequence>
<feature type="region of interest" description="Disordered" evidence="2">
    <location>
        <begin position="1"/>
        <end position="29"/>
    </location>
</feature>
<dbReference type="Proteomes" id="UP001175228">
    <property type="component" value="Unassembled WGS sequence"/>
</dbReference>
<dbReference type="AlphaFoldDB" id="A0AA39V073"/>
<feature type="coiled-coil region" evidence="1">
    <location>
        <begin position="39"/>
        <end position="160"/>
    </location>
</feature>